<keyword evidence="4 9" id="KW-0812">Transmembrane</keyword>
<evidence type="ECO:0000256" key="5">
    <source>
        <dbReference type="ARBA" id="ARBA00022970"/>
    </source>
</evidence>
<comment type="caution">
    <text evidence="12">The sequence shown here is derived from an EMBL/GenBank/DDBJ whole genome shotgun (WGS) entry which is preliminary data.</text>
</comment>
<evidence type="ECO:0000256" key="6">
    <source>
        <dbReference type="ARBA" id="ARBA00022989"/>
    </source>
</evidence>
<dbReference type="GO" id="GO:0015179">
    <property type="term" value="F:L-amino acid transmembrane transporter activity"/>
    <property type="evidence" value="ECO:0007669"/>
    <property type="project" value="TreeGrafter"/>
</dbReference>
<accession>A0A177VEK5</accession>
<feature type="transmembrane region" description="Helical" evidence="9">
    <location>
        <begin position="643"/>
        <end position="664"/>
    </location>
</feature>
<proteinExistence type="inferred from homology"/>
<feature type="transmembrane region" description="Helical" evidence="9">
    <location>
        <begin position="436"/>
        <end position="456"/>
    </location>
</feature>
<feature type="transmembrane region" description="Helical" evidence="9">
    <location>
        <begin position="245"/>
        <end position="267"/>
    </location>
</feature>
<feature type="transmembrane region" description="Helical" evidence="9">
    <location>
        <begin position="287"/>
        <end position="306"/>
    </location>
</feature>
<evidence type="ECO:0000256" key="1">
    <source>
        <dbReference type="ARBA" id="ARBA00004141"/>
    </source>
</evidence>
<comment type="similarity">
    <text evidence="2">Belongs to the amino acid/polyamine transporter 2 family.</text>
</comment>
<evidence type="ECO:0000313" key="14">
    <source>
        <dbReference type="Proteomes" id="UP000836402"/>
    </source>
</evidence>
<feature type="transmembrane region" description="Helical" evidence="9">
    <location>
        <begin position="394"/>
        <end position="416"/>
    </location>
</feature>
<evidence type="ECO:0000256" key="3">
    <source>
        <dbReference type="ARBA" id="ARBA00022448"/>
    </source>
</evidence>
<feature type="domain" description="Amino acid transporter transmembrane" evidence="10">
    <location>
        <begin position="168"/>
        <end position="526"/>
    </location>
</feature>
<dbReference type="InterPro" id="IPR013057">
    <property type="entry name" value="AA_transpt_TM"/>
</dbReference>
<evidence type="ECO:0000313" key="13">
    <source>
        <dbReference type="Proteomes" id="UP000077671"/>
    </source>
</evidence>
<evidence type="ECO:0000256" key="7">
    <source>
        <dbReference type="ARBA" id="ARBA00023136"/>
    </source>
</evidence>
<feature type="region of interest" description="Disordered" evidence="8">
    <location>
        <begin position="1"/>
        <end position="119"/>
    </location>
</feature>
<dbReference type="PANTHER" id="PTHR22950">
    <property type="entry name" value="AMINO ACID TRANSPORTER"/>
    <property type="match status" value="1"/>
</dbReference>
<evidence type="ECO:0000259" key="10">
    <source>
        <dbReference type="Pfam" id="PF01490"/>
    </source>
</evidence>
<evidence type="ECO:0000256" key="4">
    <source>
        <dbReference type="ARBA" id="ARBA00022692"/>
    </source>
</evidence>
<dbReference type="Pfam" id="PF01490">
    <property type="entry name" value="Aa_trans"/>
    <property type="match status" value="1"/>
</dbReference>
<feature type="compositionally biased region" description="Polar residues" evidence="8">
    <location>
        <begin position="89"/>
        <end position="102"/>
    </location>
</feature>
<sequence length="678" mass="72973">MAASSSSERNGSAWNTSKNANSDLLFSAEDSLDNDRSVRDVAPPATRPAYGVKWAQQAREAAFEADSDDLPAGADVVPDDDDSDDATLQALSVRQGTPVSRSRPNDGAGSQPETPTTPTRLIDRIPLIGTGGGRQSLDSFGNELRQLRERHLPDWDPNDLPDWLRRSAGVLDSTWNMANSILGAGVVGLPLAMRESGFVAGLVLLVGLALLTDWTIRLIVLNAKLSGAPTYIEIMERCFGRTGKAAVSVMQFAFAFGGMCAFCVVIGDTLPHVITWLFPGTIGTFLSNRQFVILSSTLLISYPLCLYRNIESLSKASAIALVSMVLIIFTVVVRGPAMPKELTGDPALRFTLVYPTKLVRSISVISFAFVCHHNSLLIFSSLKEPSMDKFGKVTHYSTMIAASAAIMMSVGGYWSFEEKTLGNILNNFPEDDTMVNIARFCFGLNMLTTFPLEAFVAREVLETYFFANEFDQNRHLIFTSSLVVTALFVSLLTCDLGIVLELTGGLSATSLAYIFPAICYLKLNSQLSQKPIPDGLQLDGDNQASGSTPLGGHTGTTGDDDAGDDDWHTGAHAGQGATMGGAYGRGAEDADTLEDLEGSAGHNSGPELLEDLELPLRPGASLRHRSVGSTRQKRRRWWQSIQPLAWVTTAFGVTVLLISLGTALSDFASGRTGAVHQC</sequence>
<feature type="transmembrane region" description="Helical" evidence="9">
    <location>
        <begin position="198"/>
        <end position="216"/>
    </location>
</feature>
<dbReference type="EMBL" id="CAJHJG010007023">
    <property type="protein sequence ID" value="CAD6961982.1"/>
    <property type="molecule type" value="Genomic_DNA"/>
</dbReference>
<keyword evidence="7 9" id="KW-0472">Membrane</keyword>
<evidence type="ECO:0000313" key="12">
    <source>
        <dbReference type="EMBL" id="KAE8261746.1"/>
    </source>
</evidence>
<feature type="transmembrane region" description="Helical" evidence="9">
    <location>
        <begin position="358"/>
        <end position="382"/>
    </location>
</feature>
<dbReference type="GO" id="GO:0005783">
    <property type="term" value="C:endoplasmic reticulum"/>
    <property type="evidence" value="ECO:0007669"/>
    <property type="project" value="TreeGrafter"/>
</dbReference>
<evidence type="ECO:0000256" key="2">
    <source>
        <dbReference type="ARBA" id="ARBA00008066"/>
    </source>
</evidence>
<evidence type="ECO:0000256" key="8">
    <source>
        <dbReference type="SAM" id="MobiDB-lite"/>
    </source>
</evidence>
<dbReference type="PANTHER" id="PTHR22950:SF458">
    <property type="entry name" value="SODIUM-COUPLED NEUTRAL AMINO ACID TRANSPORTER 11-RELATED"/>
    <property type="match status" value="1"/>
</dbReference>
<dbReference type="Proteomes" id="UP000077671">
    <property type="component" value="Unassembled WGS sequence"/>
</dbReference>
<keyword evidence="14" id="KW-1185">Reference proteome</keyword>
<keyword evidence="5" id="KW-0029">Amino-acid transport</keyword>
<dbReference type="AlphaFoldDB" id="A0A177VEK5"/>
<feature type="transmembrane region" description="Helical" evidence="9">
    <location>
        <begin position="476"/>
        <end position="500"/>
    </location>
</feature>
<feature type="region of interest" description="Disordered" evidence="8">
    <location>
        <begin position="534"/>
        <end position="586"/>
    </location>
</feature>
<evidence type="ECO:0000256" key="9">
    <source>
        <dbReference type="SAM" id="Phobius"/>
    </source>
</evidence>
<gene>
    <name evidence="12" type="ORF">A4X03_0g2999</name>
    <name evidence="11" type="ORF">JKIAZH3_G2555</name>
</gene>
<keyword evidence="3" id="KW-0813">Transport</keyword>
<dbReference type="Proteomes" id="UP000836402">
    <property type="component" value="Unassembled WGS sequence"/>
</dbReference>
<organism evidence="12 13">
    <name type="scientific">Tilletia caries</name>
    <name type="common">wheat bunt fungus</name>
    <dbReference type="NCBI Taxonomy" id="13290"/>
    <lineage>
        <taxon>Eukaryota</taxon>
        <taxon>Fungi</taxon>
        <taxon>Dikarya</taxon>
        <taxon>Basidiomycota</taxon>
        <taxon>Ustilaginomycotina</taxon>
        <taxon>Exobasidiomycetes</taxon>
        <taxon>Tilletiales</taxon>
        <taxon>Tilletiaceae</taxon>
        <taxon>Tilletia</taxon>
    </lineage>
</organism>
<keyword evidence="6 9" id="KW-1133">Transmembrane helix</keyword>
<feature type="transmembrane region" description="Helical" evidence="9">
    <location>
        <begin position="506"/>
        <end position="523"/>
    </location>
</feature>
<dbReference type="EMBL" id="LWDD02000324">
    <property type="protein sequence ID" value="KAE8261746.1"/>
    <property type="molecule type" value="Genomic_DNA"/>
</dbReference>
<comment type="subcellular location">
    <subcellularLocation>
        <location evidence="1">Membrane</location>
        <topology evidence="1">Multi-pass membrane protein</topology>
    </subcellularLocation>
</comment>
<reference evidence="12" key="2">
    <citation type="journal article" date="2019" name="IMA Fungus">
        <title>Genome sequencing and comparison of five Tilletia species to identify candidate genes for the detection of regulated species infecting wheat.</title>
        <authorList>
            <person name="Nguyen H.D.T."/>
            <person name="Sultana T."/>
            <person name="Kesanakurti P."/>
            <person name="Hambleton S."/>
        </authorList>
    </citation>
    <scope>NUCLEOTIDE SEQUENCE</scope>
    <source>
        <strain evidence="12">DAOMC 238032</strain>
    </source>
</reference>
<reference evidence="11" key="3">
    <citation type="submission" date="2020-10" db="EMBL/GenBank/DDBJ databases">
        <authorList>
            <person name="Sedaghatjoo S."/>
        </authorList>
    </citation>
    <scope>NUCLEOTIDE SEQUENCE</scope>
    <source>
        <strain evidence="11">AZH3</strain>
    </source>
</reference>
<feature type="compositionally biased region" description="Polar residues" evidence="8">
    <location>
        <begin position="1"/>
        <end position="24"/>
    </location>
</feature>
<feature type="transmembrane region" description="Helical" evidence="9">
    <location>
        <begin position="318"/>
        <end position="338"/>
    </location>
</feature>
<dbReference type="GO" id="GO:0016020">
    <property type="term" value="C:membrane"/>
    <property type="evidence" value="ECO:0007669"/>
    <property type="project" value="UniProtKB-SubCell"/>
</dbReference>
<protein>
    <recommendedName>
        <fullName evidence="10">Amino acid transporter transmembrane domain-containing protein</fullName>
    </recommendedName>
</protein>
<reference evidence="12" key="1">
    <citation type="submission" date="2016-04" db="EMBL/GenBank/DDBJ databases">
        <authorList>
            <person name="Nguyen H.D."/>
            <person name="Kesanakurti P."/>
            <person name="Cullis J."/>
            <person name="Levesque C.A."/>
            <person name="Hambleton S."/>
        </authorList>
    </citation>
    <scope>NUCLEOTIDE SEQUENCE</scope>
    <source>
        <strain evidence="12">DAOMC 238032</strain>
    </source>
</reference>
<name>A0A177VEK5_9BASI</name>
<evidence type="ECO:0000313" key="11">
    <source>
        <dbReference type="EMBL" id="CAD6961982.1"/>
    </source>
</evidence>